<organism evidence="3 4">
    <name type="scientific">Neptunicella marina</name>
    <dbReference type="NCBI Taxonomy" id="2125989"/>
    <lineage>
        <taxon>Bacteria</taxon>
        <taxon>Pseudomonadati</taxon>
        <taxon>Pseudomonadota</taxon>
        <taxon>Gammaproteobacteria</taxon>
        <taxon>Alteromonadales</taxon>
        <taxon>Alteromonadaceae</taxon>
        <taxon>Neptunicella</taxon>
    </lineage>
</organism>
<reference evidence="3" key="2">
    <citation type="submission" date="2020-08" db="EMBL/GenBank/DDBJ databases">
        <authorList>
            <person name="Lai Q."/>
        </authorList>
    </citation>
    <scope>NUCLEOTIDE SEQUENCE</scope>
    <source>
        <strain evidence="3">S27-2</strain>
    </source>
</reference>
<sequence>MNLLAKFLKLLNSEASPWQIAIAITLGLIVGLTPFWRLHNLLILLIVLMLRINLSGFIVSVSFFSLIGWIFGGLFDKVGSELLSNPDLATFWSSLFNLPLGLLSQLNHSITLGSLLISLLLTPVCLLLSKQLVIQYRERFMRWVHKLKIMQVFKASKVYRLYQALGD</sequence>
<evidence type="ECO:0000259" key="2">
    <source>
        <dbReference type="Pfam" id="PF09835"/>
    </source>
</evidence>
<keyword evidence="1" id="KW-1133">Transmembrane helix</keyword>
<dbReference type="InterPro" id="IPR018639">
    <property type="entry name" value="DUF2062"/>
</dbReference>
<dbReference type="InterPro" id="IPR019935">
    <property type="entry name" value="CHP03546"/>
</dbReference>
<evidence type="ECO:0000256" key="1">
    <source>
        <dbReference type="SAM" id="Phobius"/>
    </source>
</evidence>
<proteinExistence type="predicted"/>
<dbReference type="Proteomes" id="UP000601768">
    <property type="component" value="Unassembled WGS sequence"/>
</dbReference>
<keyword evidence="1" id="KW-0472">Membrane</keyword>
<dbReference type="AlphaFoldDB" id="A0A8J6IT76"/>
<evidence type="ECO:0000313" key="4">
    <source>
        <dbReference type="Proteomes" id="UP000601768"/>
    </source>
</evidence>
<accession>A0A8J6IT76</accession>
<dbReference type="EMBL" id="JACNEP010000007">
    <property type="protein sequence ID" value="MBC3766306.1"/>
    <property type="molecule type" value="Genomic_DNA"/>
</dbReference>
<feature type="transmembrane region" description="Helical" evidence="1">
    <location>
        <begin position="20"/>
        <end position="47"/>
    </location>
</feature>
<comment type="caution">
    <text evidence="3">The sequence shown here is derived from an EMBL/GenBank/DDBJ whole genome shotgun (WGS) entry which is preliminary data.</text>
</comment>
<keyword evidence="1" id="KW-0812">Transmembrane</keyword>
<reference evidence="3" key="1">
    <citation type="journal article" date="2018" name="Int. J. Syst. Evol. Microbiol.">
        <title>Neptunicella marina gen. nov., sp. nov., isolated from surface seawater.</title>
        <authorList>
            <person name="Liu X."/>
            <person name="Lai Q."/>
            <person name="Du Y."/>
            <person name="Zhang X."/>
            <person name="Liu Z."/>
            <person name="Sun F."/>
            <person name="Shao Z."/>
        </authorList>
    </citation>
    <scope>NUCLEOTIDE SEQUENCE</scope>
    <source>
        <strain evidence="3">S27-2</strain>
    </source>
</reference>
<keyword evidence="4" id="KW-1185">Reference proteome</keyword>
<evidence type="ECO:0000313" key="3">
    <source>
        <dbReference type="EMBL" id="MBC3766306.1"/>
    </source>
</evidence>
<gene>
    <name evidence="3" type="ORF">H8B19_10475</name>
</gene>
<name>A0A8J6IT76_9ALTE</name>
<feature type="transmembrane region" description="Helical" evidence="1">
    <location>
        <begin position="110"/>
        <end position="129"/>
    </location>
</feature>
<feature type="transmembrane region" description="Helical" evidence="1">
    <location>
        <begin position="54"/>
        <end position="75"/>
    </location>
</feature>
<dbReference type="Pfam" id="PF09835">
    <property type="entry name" value="DUF2062"/>
    <property type="match status" value="1"/>
</dbReference>
<dbReference type="RefSeq" id="WP_186506834.1">
    <property type="nucleotide sequence ID" value="NZ_JACNEP010000007.1"/>
</dbReference>
<dbReference type="NCBIfam" id="TIGR03546">
    <property type="entry name" value="TIGR03546 family protein"/>
    <property type="match status" value="1"/>
</dbReference>
<feature type="domain" description="DUF2062" evidence="2">
    <location>
        <begin position="7"/>
        <end position="139"/>
    </location>
</feature>
<protein>
    <submittedName>
        <fullName evidence="3">TIGR03546 family protein</fullName>
    </submittedName>
</protein>